<dbReference type="Proteomes" id="UP001500920">
    <property type="component" value="Unassembled WGS sequence"/>
</dbReference>
<comment type="caution">
    <text evidence="2">The sequence shown here is derived from an EMBL/GenBank/DDBJ whole genome shotgun (WGS) entry which is preliminary data.</text>
</comment>
<organism evidence="2 3">
    <name type="scientific">Salinicoccus jeotgali</name>
    <dbReference type="NCBI Taxonomy" id="381634"/>
    <lineage>
        <taxon>Bacteria</taxon>
        <taxon>Bacillati</taxon>
        <taxon>Bacillota</taxon>
        <taxon>Bacilli</taxon>
        <taxon>Bacillales</taxon>
        <taxon>Staphylococcaceae</taxon>
        <taxon>Salinicoccus</taxon>
    </lineage>
</organism>
<evidence type="ECO:0008006" key="4">
    <source>
        <dbReference type="Google" id="ProtNLM"/>
    </source>
</evidence>
<evidence type="ECO:0000256" key="1">
    <source>
        <dbReference type="SAM" id="Phobius"/>
    </source>
</evidence>
<name>A0ABP7F275_9STAP</name>
<proteinExistence type="predicted"/>
<sequence length="46" mass="5475">MELEIQIMLVTIGLFSSLVISMTLLLIYRGWQKRKKIQKNGIIYYQ</sequence>
<dbReference type="EMBL" id="BAABCK010000063">
    <property type="protein sequence ID" value="GAA3729856.1"/>
    <property type="molecule type" value="Genomic_DNA"/>
</dbReference>
<keyword evidence="1" id="KW-0472">Membrane</keyword>
<keyword evidence="1" id="KW-1133">Transmembrane helix</keyword>
<evidence type="ECO:0000313" key="3">
    <source>
        <dbReference type="Proteomes" id="UP001500920"/>
    </source>
</evidence>
<reference evidence="3" key="1">
    <citation type="journal article" date="2019" name="Int. J. Syst. Evol. Microbiol.">
        <title>The Global Catalogue of Microorganisms (GCM) 10K type strain sequencing project: providing services to taxonomists for standard genome sequencing and annotation.</title>
        <authorList>
            <consortium name="The Broad Institute Genomics Platform"/>
            <consortium name="The Broad Institute Genome Sequencing Center for Infectious Disease"/>
            <person name="Wu L."/>
            <person name="Ma J."/>
        </authorList>
    </citation>
    <scope>NUCLEOTIDE SEQUENCE [LARGE SCALE GENOMIC DNA]</scope>
    <source>
        <strain evidence="3">JCM 16981</strain>
    </source>
</reference>
<protein>
    <recommendedName>
        <fullName evidence="4">Type I toxin-antitoxin system Fst family toxin</fullName>
    </recommendedName>
</protein>
<keyword evidence="1" id="KW-0812">Transmembrane</keyword>
<accession>A0ABP7F275</accession>
<gene>
    <name evidence="2" type="ORF">GCM10022378_17940</name>
</gene>
<keyword evidence="3" id="KW-1185">Reference proteome</keyword>
<feature type="transmembrane region" description="Helical" evidence="1">
    <location>
        <begin position="6"/>
        <end position="28"/>
    </location>
</feature>
<evidence type="ECO:0000313" key="2">
    <source>
        <dbReference type="EMBL" id="GAA3729856.1"/>
    </source>
</evidence>